<keyword evidence="1" id="KW-0472">Membrane</keyword>
<gene>
    <name evidence="3" type="ORF">B8W98_10780</name>
    <name evidence="4" type="ORF">C5L28_000481</name>
    <name evidence="2" type="ORF">LPKJCM_01734</name>
</gene>
<evidence type="ECO:0000313" key="6">
    <source>
        <dbReference type="Proteomes" id="UP000216802"/>
    </source>
</evidence>
<reference evidence="3 6" key="2">
    <citation type="submission" date="2017-04" db="EMBL/GenBank/DDBJ databases">
        <title>Kefir bacterial isolates.</title>
        <authorList>
            <person name="Kim Y."/>
            <person name="Blasche S."/>
            <person name="Patil K.R."/>
        </authorList>
    </citation>
    <scope>NUCLEOTIDE SEQUENCE [LARGE SCALE GENOMIC DNA]</scope>
    <source>
        <strain evidence="3 6">OG2</strain>
    </source>
</reference>
<evidence type="ECO:0000256" key="1">
    <source>
        <dbReference type="SAM" id="Phobius"/>
    </source>
</evidence>
<reference evidence="2 5" key="1">
    <citation type="journal article" date="2017" name="Biosci Microbiota Food Health">
        <title>Genomic characterization reconfirms the taxonomic status of Lactobacillus parakefiri.</title>
        <authorList>
            <person name="Tanizawa Y."/>
            <person name="Kobayashi H."/>
            <person name="Kaminuma E."/>
            <person name="Sakamoto M."/>
            <person name="Ohkuma M."/>
            <person name="Nakamura Y."/>
            <person name="Arita M."/>
            <person name="Tohno M."/>
        </authorList>
    </citation>
    <scope>NUCLEOTIDE SEQUENCE [LARGE SCALE GENOMIC DNA]</scope>
    <source>
        <strain evidence="2 5">JCM 8573</strain>
    </source>
</reference>
<dbReference type="EMBL" id="BDGB01000079">
    <property type="protein sequence ID" value="GAW72604.1"/>
    <property type="molecule type" value="Genomic_DNA"/>
</dbReference>
<evidence type="ECO:0000313" key="5">
    <source>
        <dbReference type="Proteomes" id="UP000214739"/>
    </source>
</evidence>
<dbReference type="AlphaFoldDB" id="A0A269XWT6"/>
<evidence type="ECO:0000313" key="3">
    <source>
        <dbReference type="EMBL" id="PAK77321.1"/>
    </source>
</evidence>
<protein>
    <submittedName>
        <fullName evidence="3">Uncharacterized protein</fullName>
    </submittedName>
</protein>
<evidence type="ECO:0000313" key="2">
    <source>
        <dbReference type="EMBL" id="GAW72604.1"/>
    </source>
</evidence>
<dbReference type="EMBL" id="NCXI01000113">
    <property type="protein sequence ID" value="PAK77321.1"/>
    <property type="molecule type" value="Genomic_DNA"/>
</dbReference>
<dbReference type="Proteomes" id="UP000214739">
    <property type="component" value="Unassembled WGS sequence"/>
</dbReference>
<accession>A0A269XWT6</accession>
<dbReference type="EMBL" id="PUFL01000021">
    <property type="protein sequence ID" value="TDG94231.1"/>
    <property type="molecule type" value="Genomic_DNA"/>
</dbReference>
<comment type="caution">
    <text evidence="3">The sequence shown here is derived from an EMBL/GenBank/DDBJ whole genome shotgun (WGS) entry which is preliminary data.</text>
</comment>
<proteinExistence type="predicted"/>
<dbReference type="Proteomes" id="UP000294668">
    <property type="component" value="Unassembled WGS sequence"/>
</dbReference>
<keyword evidence="1" id="KW-1133">Transmembrane helix</keyword>
<dbReference type="OrthoDB" id="2327330at2"/>
<name>A0A269XWT6_9LACO</name>
<keyword evidence="7" id="KW-1185">Reference proteome</keyword>
<evidence type="ECO:0000313" key="4">
    <source>
        <dbReference type="EMBL" id="TDG94231.1"/>
    </source>
</evidence>
<organism evidence="3 6">
    <name type="scientific">Lentilactobacillus parakefiri</name>
    <dbReference type="NCBI Taxonomy" id="152332"/>
    <lineage>
        <taxon>Bacteria</taxon>
        <taxon>Bacillati</taxon>
        <taxon>Bacillota</taxon>
        <taxon>Bacilli</taxon>
        <taxon>Lactobacillales</taxon>
        <taxon>Lactobacillaceae</taxon>
        <taxon>Lentilactobacillus</taxon>
    </lineage>
</organism>
<feature type="transmembrane region" description="Helical" evidence="1">
    <location>
        <begin position="12"/>
        <end position="30"/>
    </location>
</feature>
<sequence length="61" mass="7060">MWKEKNKAAFTAIDSLIGLTIICTFSLFYIQTSHQMNEQITSAEKVMITERQKYEAEIVSE</sequence>
<reference evidence="4 7" key="3">
    <citation type="journal article" date="2019" name="Appl. Microbiol. Biotechnol.">
        <title>Uncovering carbohydrate metabolism through a genotype-phenotype association study of 56 lactic acid bacteria genomes.</title>
        <authorList>
            <person name="Buron-Moles G."/>
            <person name="Chailyan A."/>
            <person name="Dolejs I."/>
            <person name="Forster J."/>
            <person name="Miks M.H."/>
        </authorList>
    </citation>
    <scope>NUCLEOTIDE SEQUENCE [LARGE SCALE GENOMIC DNA]</scope>
    <source>
        <strain evidence="4 7">DSM 10551</strain>
    </source>
</reference>
<keyword evidence="1" id="KW-0812">Transmembrane</keyword>
<evidence type="ECO:0000313" key="7">
    <source>
        <dbReference type="Proteomes" id="UP000294668"/>
    </source>
</evidence>
<dbReference type="Proteomes" id="UP000216802">
    <property type="component" value="Unassembled WGS sequence"/>
</dbReference>
<reference evidence="4" key="4">
    <citation type="submission" date="2019-02" db="EMBL/GenBank/DDBJ databases">
        <authorList>
            <person name="Buron G."/>
            <person name="Chaylann A."/>
            <person name="Dolejs I."/>
            <person name="Forster J."/>
            <person name="Miks M.H."/>
        </authorList>
    </citation>
    <scope>NUCLEOTIDE SEQUENCE</scope>
    <source>
        <strain evidence="4">DSM 10551</strain>
    </source>
</reference>
<dbReference type="RefSeq" id="WP_057962001.1">
    <property type="nucleotide sequence ID" value="NZ_BAAAXO010000045.1"/>
</dbReference>